<dbReference type="GO" id="GO:0016787">
    <property type="term" value="F:hydrolase activity"/>
    <property type="evidence" value="ECO:0007669"/>
    <property type="project" value="UniProtKB-KW"/>
</dbReference>
<evidence type="ECO:0000256" key="1">
    <source>
        <dbReference type="ARBA" id="ARBA00001946"/>
    </source>
</evidence>
<keyword evidence="14" id="KW-0342">GTP-binding</keyword>
<evidence type="ECO:0000256" key="10">
    <source>
        <dbReference type="ARBA" id="ARBA00022805"/>
    </source>
</evidence>
<keyword evidence="19" id="KW-1185">Reference proteome</keyword>
<proteinExistence type="predicted"/>
<evidence type="ECO:0000256" key="6">
    <source>
        <dbReference type="ARBA" id="ARBA00022692"/>
    </source>
</evidence>
<evidence type="ECO:0000256" key="15">
    <source>
        <dbReference type="ARBA" id="ARBA00023136"/>
    </source>
</evidence>
<comment type="caution">
    <text evidence="18">The sequence shown here is derived from an EMBL/GenBank/DDBJ whole genome shotgun (WGS) entry which is preliminary data.</text>
</comment>
<accession>A0A8H7RB52</accession>
<dbReference type="PANTHER" id="PTHR10903:SF135">
    <property type="entry name" value="TRANSLOCASE OF CHLOROPLAST 120, CHLOROPLASTIC-RELATED"/>
    <property type="match status" value="1"/>
</dbReference>
<keyword evidence="13" id="KW-1133">Transmembrane helix</keyword>
<evidence type="ECO:0000313" key="19">
    <source>
        <dbReference type="Proteomes" id="UP000650833"/>
    </source>
</evidence>
<protein>
    <recommendedName>
        <fullName evidence="17">AIG1-type G domain-containing protein</fullName>
    </recommendedName>
</protein>
<evidence type="ECO:0000259" key="17">
    <source>
        <dbReference type="PROSITE" id="PS51720"/>
    </source>
</evidence>
<evidence type="ECO:0000256" key="5">
    <source>
        <dbReference type="ARBA" id="ARBA00022640"/>
    </source>
</evidence>
<dbReference type="GO" id="GO:0005525">
    <property type="term" value="F:GTP binding"/>
    <property type="evidence" value="ECO:0007669"/>
    <property type="project" value="UniProtKB-KW"/>
</dbReference>
<evidence type="ECO:0000313" key="18">
    <source>
        <dbReference type="EMBL" id="KAG2207075.1"/>
    </source>
</evidence>
<dbReference type="Pfam" id="PF04548">
    <property type="entry name" value="AIG1"/>
    <property type="match status" value="1"/>
</dbReference>
<dbReference type="OrthoDB" id="8954335at2759"/>
<comment type="cofactor">
    <cofactor evidence="1">
        <name>Mg(2+)</name>
        <dbReference type="ChEBI" id="CHEBI:18420"/>
    </cofactor>
</comment>
<evidence type="ECO:0000256" key="11">
    <source>
        <dbReference type="ARBA" id="ARBA00022842"/>
    </source>
</evidence>
<keyword evidence="6" id="KW-0812">Transmembrane</keyword>
<dbReference type="PROSITE" id="PS51720">
    <property type="entry name" value="G_AIG1"/>
    <property type="match status" value="1"/>
</dbReference>
<evidence type="ECO:0000256" key="4">
    <source>
        <dbReference type="ARBA" id="ARBA00022528"/>
    </source>
</evidence>
<keyword evidence="5" id="KW-0934">Plastid</keyword>
<dbReference type="InterPro" id="IPR045058">
    <property type="entry name" value="GIMA/IAN/Toc"/>
</dbReference>
<dbReference type="EMBL" id="JAEPRC010000137">
    <property type="protein sequence ID" value="KAG2207075.1"/>
    <property type="molecule type" value="Genomic_DNA"/>
</dbReference>
<evidence type="ECO:0000256" key="3">
    <source>
        <dbReference type="ARBA" id="ARBA00022448"/>
    </source>
</evidence>
<keyword evidence="3" id="KW-0813">Transport</keyword>
<gene>
    <name evidence="18" type="ORF">INT46_003610</name>
</gene>
<keyword evidence="7" id="KW-0479">Metal-binding</keyword>
<dbReference type="GO" id="GO:0016020">
    <property type="term" value="C:membrane"/>
    <property type="evidence" value="ECO:0007669"/>
    <property type="project" value="UniProtKB-SubCell"/>
</dbReference>
<dbReference type="Gene3D" id="3.40.50.300">
    <property type="entry name" value="P-loop containing nucleotide triphosphate hydrolases"/>
    <property type="match status" value="1"/>
</dbReference>
<reference evidence="18" key="1">
    <citation type="submission" date="2020-12" db="EMBL/GenBank/DDBJ databases">
        <title>Metabolic potential, ecology and presence of endohyphal bacteria is reflected in genomic diversity of Mucoromycotina.</title>
        <authorList>
            <person name="Muszewska A."/>
            <person name="Okrasinska A."/>
            <person name="Steczkiewicz K."/>
            <person name="Drgas O."/>
            <person name="Orlowska M."/>
            <person name="Perlinska-Lenart U."/>
            <person name="Aleksandrzak-Piekarczyk T."/>
            <person name="Szatraj K."/>
            <person name="Zielenkiewicz U."/>
            <person name="Pilsyk S."/>
            <person name="Malc E."/>
            <person name="Mieczkowski P."/>
            <person name="Kruszewska J.S."/>
            <person name="Biernat P."/>
            <person name="Pawlowska J."/>
        </authorList>
    </citation>
    <scope>NUCLEOTIDE SEQUENCE</scope>
    <source>
        <strain evidence="18">CBS 226.32</strain>
    </source>
</reference>
<evidence type="ECO:0000256" key="12">
    <source>
        <dbReference type="ARBA" id="ARBA00022927"/>
    </source>
</evidence>
<dbReference type="GO" id="GO:0015031">
    <property type="term" value="P:protein transport"/>
    <property type="evidence" value="ECO:0007669"/>
    <property type="project" value="UniProtKB-KW"/>
</dbReference>
<dbReference type="GO" id="GO:0046872">
    <property type="term" value="F:metal ion binding"/>
    <property type="evidence" value="ECO:0007669"/>
    <property type="project" value="UniProtKB-KW"/>
</dbReference>
<keyword evidence="15" id="KW-0472">Membrane</keyword>
<evidence type="ECO:0000256" key="2">
    <source>
        <dbReference type="ARBA" id="ARBA00004167"/>
    </source>
</evidence>
<comment type="subcellular location">
    <subcellularLocation>
        <location evidence="2">Membrane</location>
        <topology evidence="2">Single-pass membrane protein</topology>
    </subcellularLocation>
    <subcellularLocation>
        <location evidence="16">Plastid</location>
        <location evidence="16">Chloroplast outer membrane</location>
    </subcellularLocation>
</comment>
<dbReference type="Proteomes" id="UP000650833">
    <property type="component" value="Unassembled WGS sequence"/>
</dbReference>
<evidence type="ECO:0000256" key="13">
    <source>
        <dbReference type="ARBA" id="ARBA00022989"/>
    </source>
</evidence>
<evidence type="ECO:0000256" key="16">
    <source>
        <dbReference type="ARBA" id="ARBA00024013"/>
    </source>
</evidence>
<keyword evidence="4" id="KW-0150">Chloroplast</keyword>
<keyword evidence="10" id="KW-1002">Plastid outer membrane</keyword>
<keyword evidence="9" id="KW-0378">Hydrolase</keyword>
<keyword evidence="12" id="KW-0653">Protein transport</keyword>
<organism evidence="18 19">
    <name type="scientific">Mucor plumbeus</name>
    <dbReference type="NCBI Taxonomy" id="97098"/>
    <lineage>
        <taxon>Eukaryota</taxon>
        <taxon>Fungi</taxon>
        <taxon>Fungi incertae sedis</taxon>
        <taxon>Mucoromycota</taxon>
        <taxon>Mucoromycotina</taxon>
        <taxon>Mucoromycetes</taxon>
        <taxon>Mucorales</taxon>
        <taxon>Mucorineae</taxon>
        <taxon>Mucoraceae</taxon>
        <taxon>Mucor</taxon>
    </lineage>
</organism>
<evidence type="ECO:0000256" key="7">
    <source>
        <dbReference type="ARBA" id="ARBA00022723"/>
    </source>
</evidence>
<name>A0A8H7RB52_9FUNG</name>
<keyword evidence="8" id="KW-0547">Nucleotide-binding</keyword>
<dbReference type="InterPro" id="IPR006703">
    <property type="entry name" value="G_AIG1"/>
</dbReference>
<dbReference type="SUPFAM" id="SSF52540">
    <property type="entry name" value="P-loop containing nucleoside triphosphate hydrolases"/>
    <property type="match status" value="1"/>
</dbReference>
<dbReference type="InterPro" id="IPR027417">
    <property type="entry name" value="P-loop_NTPase"/>
</dbReference>
<feature type="domain" description="AIG1-type G" evidence="17">
    <location>
        <begin position="119"/>
        <end position="349"/>
    </location>
</feature>
<evidence type="ECO:0000256" key="9">
    <source>
        <dbReference type="ARBA" id="ARBA00022801"/>
    </source>
</evidence>
<evidence type="ECO:0000256" key="8">
    <source>
        <dbReference type="ARBA" id="ARBA00022741"/>
    </source>
</evidence>
<evidence type="ECO:0000256" key="14">
    <source>
        <dbReference type="ARBA" id="ARBA00023134"/>
    </source>
</evidence>
<keyword evidence="11" id="KW-0460">Magnesium</keyword>
<dbReference type="PANTHER" id="PTHR10903">
    <property type="entry name" value="GTPASE, IMAP FAMILY MEMBER-RELATED"/>
    <property type="match status" value="1"/>
</dbReference>
<sequence>MSREDLPVSPQSEHYRHSSFNRNEYNVRLVDSTSNLYRVPLPQPYHHPTRQVTMWESNESQRHHNQNIRRGSEQTFQRSLSANNIFPYQPITGFEPLNPSHDSNTVQQIFIAEPDEDPMQHLVIVPLGKTGAGKSSLLNIMLGYDEFKAKAAAKSVTDCITERTGVWAIDQMETIITVADTPGFADSMQRDNQFLEVFQEYILNLGGRLGIDAFLLVFQCDSPTNNIMSILEHFNNMMQQFQPNSWWNHVMLVFTRVDYYPNLKFPPNILSKKQSITETLIPDIQKKFNLESPPKYAFISSKAPNCSFSKKGQCDCFAASKYHLDQMRTLKSRINSILTDNGGRWIPSV</sequence>
<dbReference type="AlphaFoldDB" id="A0A8H7RB52"/>